<protein>
    <recommendedName>
        <fullName evidence="4">AIG1-type G domain-containing protein</fullName>
    </recommendedName>
</protein>
<evidence type="ECO:0008006" key="4">
    <source>
        <dbReference type="Google" id="ProtNLM"/>
    </source>
</evidence>
<dbReference type="EMBL" id="JAYMGO010000003">
    <property type="protein sequence ID" value="KAL1279429.1"/>
    <property type="molecule type" value="Genomic_DNA"/>
</dbReference>
<gene>
    <name evidence="2" type="ORF">QQF64_026102</name>
</gene>
<evidence type="ECO:0000313" key="3">
    <source>
        <dbReference type="Proteomes" id="UP001558613"/>
    </source>
</evidence>
<name>A0ABR3NR75_9TELE</name>
<dbReference type="InterPro" id="IPR045058">
    <property type="entry name" value="GIMA/IAN/Toc"/>
</dbReference>
<keyword evidence="3" id="KW-1185">Reference proteome</keyword>
<comment type="caution">
    <text evidence="2">The sequence shown here is derived from an EMBL/GenBank/DDBJ whole genome shotgun (WGS) entry which is preliminary data.</text>
</comment>
<dbReference type="PANTHER" id="PTHR10903:SF170">
    <property type="entry name" value="GTPASE IMAP FAMILY MEMBER 7"/>
    <property type="match status" value="1"/>
</dbReference>
<dbReference type="Gene3D" id="3.40.50.300">
    <property type="entry name" value="P-loop containing nucleotide triphosphate hydrolases"/>
    <property type="match status" value="1"/>
</dbReference>
<proteinExistence type="predicted"/>
<reference evidence="2 3" key="1">
    <citation type="submission" date="2023-09" db="EMBL/GenBank/DDBJ databases">
        <authorList>
            <person name="Wang M."/>
        </authorList>
    </citation>
    <scope>NUCLEOTIDE SEQUENCE [LARGE SCALE GENOMIC DNA]</scope>
    <source>
        <strain evidence="2">GT-2023</strain>
        <tissue evidence="2">Liver</tissue>
    </source>
</reference>
<feature type="compositionally biased region" description="Basic and acidic residues" evidence="1">
    <location>
        <begin position="123"/>
        <end position="142"/>
    </location>
</feature>
<dbReference type="Proteomes" id="UP001558613">
    <property type="component" value="Unassembled WGS sequence"/>
</dbReference>
<sequence length="142" mass="17067">MILPGPQSFIIVLNFGQRFTQEEATAVKIIQETFVCGNRFHVFNNNETEDRTQVTDPTGEDRQLLKANGGSFYSCKMFRQMEREIQEQQMKILMDRVREREEVMKKIEEEKERMKVMKGGRRQNQDKERKRREEEFKKKKTI</sequence>
<dbReference type="PANTHER" id="PTHR10903">
    <property type="entry name" value="GTPASE, IMAP FAMILY MEMBER-RELATED"/>
    <property type="match status" value="1"/>
</dbReference>
<organism evidence="2 3">
    <name type="scientific">Cirrhinus molitorella</name>
    <name type="common">mud carp</name>
    <dbReference type="NCBI Taxonomy" id="172907"/>
    <lineage>
        <taxon>Eukaryota</taxon>
        <taxon>Metazoa</taxon>
        <taxon>Chordata</taxon>
        <taxon>Craniata</taxon>
        <taxon>Vertebrata</taxon>
        <taxon>Euteleostomi</taxon>
        <taxon>Actinopterygii</taxon>
        <taxon>Neopterygii</taxon>
        <taxon>Teleostei</taxon>
        <taxon>Ostariophysi</taxon>
        <taxon>Cypriniformes</taxon>
        <taxon>Cyprinidae</taxon>
        <taxon>Labeoninae</taxon>
        <taxon>Labeonini</taxon>
        <taxon>Cirrhinus</taxon>
    </lineage>
</organism>
<accession>A0ABR3NR75</accession>
<dbReference type="InterPro" id="IPR027417">
    <property type="entry name" value="P-loop_NTPase"/>
</dbReference>
<evidence type="ECO:0000256" key="1">
    <source>
        <dbReference type="SAM" id="MobiDB-lite"/>
    </source>
</evidence>
<evidence type="ECO:0000313" key="2">
    <source>
        <dbReference type="EMBL" id="KAL1279429.1"/>
    </source>
</evidence>
<feature type="region of interest" description="Disordered" evidence="1">
    <location>
        <begin position="110"/>
        <end position="142"/>
    </location>
</feature>